<dbReference type="EMBL" id="JBITYG010000001">
    <property type="protein sequence ID" value="MFI9099592.1"/>
    <property type="molecule type" value="Genomic_DNA"/>
</dbReference>
<organism evidence="1 2">
    <name type="scientific">Streptomyces fildesensis</name>
    <dbReference type="NCBI Taxonomy" id="375757"/>
    <lineage>
        <taxon>Bacteria</taxon>
        <taxon>Bacillati</taxon>
        <taxon>Actinomycetota</taxon>
        <taxon>Actinomycetes</taxon>
        <taxon>Kitasatosporales</taxon>
        <taxon>Streptomycetaceae</taxon>
        <taxon>Streptomyces</taxon>
    </lineage>
</organism>
<accession>A0ABW8BZJ6</accession>
<gene>
    <name evidence="1" type="ORF">ACIGXA_03635</name>
</gene>
<comment type="caution">
    <text evidence="1">The sequence shown here is derived from an EMBL/GenBank/DDBJ whole genome shotgun (WGS) entry which is preliminary data.</text>
</comment>
<dbReference type="RefSeq" id="WP_399644046.1">
    <property type="nucleotide sequence ID" value="NZ_JBITYG010000001.1"/>
</dbReference>
<sequence length="224" mass="24981">MSWVDIYYPLASWVEITPRNSWAETEWGSQTNWSRSSAETVLALRGQPHRWLANRRLAKYLSHAYDVYAKRPMGERSYLFLGDLKHQALHVSVAYGPAEGDRLGTLRRLVRAEDPELLRPPAVDTFHAGHLGEGLKALGHVELDDNDIVANLWYAFRDEHHSVDVVVFASTGDLVRLGQVMPDIDALVHGIKVRADDEDGWWAGVTDDIPVDAKSDAATDAGGN</sequence>
<evidence type="ECO:0000313" key="2">
    <source>
        <dbReference type="Proteomes" id="UP001614394"/>
    </source>
</evidence>
<protein>
    <submittedName>
        <fullName evidence="1">Uncharacterized protein</fullName>
    </submittedName>
</protein>
<name>A0ABW8BZJ6_9ACTN</name>
<reference evidence="1 2" key="1">
    <citation type="submission" date="2024-10" db="EMBL/GenBank/DDBJ databases">
        <title>The Natural Products Discovery Center: Release of the First 8490 Sequenced Strains for Exploring Actinobacteria Biosynthetic Diversity.</title>
        <authorList>
            <person name="Kalkreuter E."/>
            <person name="Kautsar S.A."/>
            <person name="Yang D."/>
            <person name="Bader C.D."/>
            <person name="Teijaro C.N."/>
            <person name="Fluegel L."/>
            <person name="Davis C.M."/>
            <person name="Simpson J.R."/>
            <person name="Lauterbach L."/>
            <person name="Steele A.D."/>
            <person name="Gui C."/>
            <person name="Meng S."/>
            <person name="Li G."/>
            <person name="Viehrig K."/>
            <person name="Ye F."/>
            <person name="Su P."/>
            <person name="Kiefer A.F."/>
            <person name="Nichols A."/>
            <person name="Cepeda A.J."/>
            <person name="Yan W."/>
            <person name="Fan B."/>
            <person name="Jiang Y."/>
            <person name="Adhikari A."/>
            <person name="Zheng C.-J."/>
            <person name="Schuster L."/>
            <person name="Cowan T.M."/>
            <person name="Smanski M.J."/>
            <person name="Chevrette M.G."/>
            <person name="De Carvalho L.P.S."/>
            <person name="Shen B."/>
        </authorList>
    </citation>
    <scope>NUCLEOTIDE SEQUENCE [LARGE SCALE GENOMIC DNA]</scope>
    <source>
        <strain evidence="1 2">NPDC053399</strain>
    </source>
</reference>
<keyword evidence="2" id="KW-1185">Reference proteome</keyword>
<proteinExistence type="predicted"/>
<evidence type="ECO:0000313" key="1">
    <source>
        <dbReference type="EMBL" id="MFI9099592.1"/>
    </source>
</evidence>
<dbReference type="Proteomes" id="UP001614394">
    <property type="component" value="Unassembled WGS sequence"/>
</dbReference>